<dbReference type="HOGENOM" id="CLU_2971007_0_0_6"/>
<sequence>MNVLTIRLFQVWLQRQINLFRQSHLIFCIQDPTTQASVSFVACQLVTNTVALYVMRPV</sequence>
<name>B3PIL5_CELJU</name>
<organism evidence="1 2">
    <name type="scientific">Cellvibrio japonicus (strain Ueda107)</name>
    <name type="common">Pseudomonas fluorescens subsp. cellulosa</name>
    <dbReference type="NCBI Taxonomy" id="498211"/>
    <lineage>
        <taxon>Bacteria</taxon>
        <taxon>Pseudomonadati</taxon>
        <taxon>Pseudomonadota</taxon>
        <taxon>Gammaproteobacteria</taxon>
        <taxon>Cellvibrionales</taxon>
        <taxon>Cellvibrionaceae</taxon>
        <taxon>Cellvibrio</taxon>
    </lineage>
</organism>
<dbReference type="AlphaFoldDB" id="B3PIL5"/>
<dbReference type="KEGG" id="cja:CJA_2155"/>
<gene>
    <name evidence="1" type="ordered locus">CJA_2155</name>
</gene>
<evidence type="ECO:0000313" key="2">
    <source>
        <dbReference type="Proteomes" id="UP000001036"/>
    </source>
</evidence>
<dbReference type="EMBL" id="CP000934">
    <property type="protein sequence ID" value="ACE83296.1"/>
    <property type="molecule type" value="Genomic_DNA"/>
</dbReference>
<proteinExistence type="predicted"/>
<accession>B3PIL5</accession>
<reference evidence="1 2" key="1">
    <citation type="journal article" date="2008" name="J. Bacteriol.">
        <title>Insights into plant cell wall degradation from the genome sequence of the soil bacterium Cellvibrio japonicus.</title>
        <authorList>
            <person name="Deboy R.T."/>
            <person name="Mongodin E.F."/>
            <person name="Fouts D.E."/>
            <person name="Tailford L.E."/>
            <person name="Khouri H."/>
            <person name="Emerson J.B."/>
            <person name="Mohamoud Y."/>
            <person name="Watkins K."/>
            <person name="Henrissat B."/>
            <person name="Gilbert H.J."/>
            <person name="Nelson K.E."/>
        </authorList>
    </citation>
    <scope>NUCLEOTIDE SEQUENCE [LARGE SCALE GENOMIC DNA]</scope>
    <source>
        <strain evidence="1 2">Ueda107</strain>
    </source>
</reference>
<dbReference type="Proteomes" id="UP000001036">
    <property type="component" value="Chromosome"/>
</dbReference>
<evidence type="ECO:0000313" key="1">
    <source>
        <dbReference type="EMBL" id="ACE83296.1"/>
    </source>
</evidence>
<protein>
    <submittedName>
        <fullName evidence="1">Uncharacterized protein</fullName>
    </submittedName>
</protein>
<keyword evidence="2" id="KW-1185">Reference proteome</keyword>